<evidence type="ECO:0000259" key="8">
    <source>
        <dbReference type="PROSITE" id="PS50109"/>
    </source>
</evidence>
<evidence type="ECO:0000259" key="7">
    <source>
        <dbReference type="PROSITE" id="PS50011"/>
    </source>
</evidence>
<dbReference type="InterPro" id="IPR029016">
    <property type="entry name" value="GAF-like_dom_sf"/>
</dbReference>
<dbReference type="EC" id="2.7.13.3" evidence="2"/>
<dbReference type="SUPFAM" id="SSF52540">
    <property type="entry name" value="P-loop containing nucleoside triphosphate hydrolases"/>
    <property type="match status" value="1"/>
</dbReference>
<feature type="coiled-coil region" evidence="6">
    <location>
        <begin position="1502"/>
        <end position="1543"/>
    </location>
</feature>
<dbReference type="Pfam" id="PF00069">
    <property type="entry name" value="Pkinase"/>
    <property type="match status" value="1"/>
</dbReference>
<accession>A0A7C3ZUV9</accession>
<dbReference type="Pfam" id="PF01590">
    <property type="entry name" value="GAF"/>
    <property type="match status" value="1"/>
</dbReference>
<dbReference type="SMART" id="SM00387">
    <property type="entry name" value="HATPase_c"/>
    <property type="match status" value="1"/>
</dbReference>
<dbReference type="InterPro" id="IPR036097">
    <property type="entry name" value="HisK_dim/P_sf"/>
</dbReference>
<dbReference type="InterPro" id="IPR003661">
    <property type="entry name" value="HisK_dim/P_dom"/>
</dbReference>
<evidence type="ECO:0000256" key="3">
    <source>
        <dbReference type="ARBA" id="ARBA00022553"/>
    </source>
</evidence>
<dbReference type="PRINTS" id="PR00344">
    <property type="entry name" value="BCTRLSENSOR"/>
</dbReference>
<dbReference type="InterPro" id="IPR053159">
    <property type="entry name" value="Hybrid_Histidine_Kinase"/>
</dbReference>
<dbReference type="Gene3D" id="3.30.565.10">
    <property type="entry name" value="Histidine kinase-like ATPase, C-terminal domain"/>
    <property type="match status" value="1"/>
</dbReference>
<dbReference type="Gene3D" id="1.10.510.10">
    <property type="entry name" value="Transferase(Phosphotransferase) domain 1"/>
    <property type="match status" value="1"/>
</dbReference>
<dbReference type="SUPFAM" id="SSF56112">
    <property type="entry name" value="Protein kinase-like (PK-like)"/>
    <property type="match status" value="1"/>
</dbReference>
<dbReference type="InterPro" id="IPR005467">
    <property type="entry name" value="His_kinase_dom"/>
</dbReference>
<keyword evidence="4" id="KW-0808">Transferase</keyword>
<keyword evidence="3" id="KW-0597">Phosphoprotein</keyword>
<dbReference type="Pfam" id="PF13191">
    <property type="entry name" value="AAA_16"/>
    <property type="match status" value="1"/>
</dbReference>
<evidence type="ECO:0000313" key="9">
    <source>
        <dbReference type="EMBL" id="HGG00489.1"/>
    </source>
</evidence>
<dbReference type="InterPro" id="IPR003018">
    <property type="entry name" value="GAF"/>
</dbReference>
<dbReference type="SUPFAM" id="SSF55874">
    <property type="entry name" value="ATPase domain of HSP90 chaperone/DNA topoisomerase II/histidine kinase"/>
    <property type="match status" value="1"/>
</dbReference>
<dbReference type="Gene3D" id="3.30.200.20">
    <property type="entry name" value="Phosphorylase Kinase, domain 1"/>
    <property type="match status" value="1"/>
</dbReference>
<dbReference type="SUPFAM" id="SSF47384">
    <property type="entry name" value="Homodimeric domain of signal transducing histidine kinase"/>
    <property type="match status" value="1"/>
</dbReference>
<proteinExistence type="predicted"/>
<reference evidence="9" key="1">
    <citation type="journal article" date="2020" name="mSystems">
        <title>Genome- and Community-Level Interaction Insights into Carbon Utilization and Element Cycling Functions of Hydrothermarchaeota in Hydrothermal Sediment.</title>
        <authorList>
            <person name="Zhou Z."/>
            <person name="Liu Y."/>
            <person name="Xu W."/>
            <person name="Pan J."/>
            <person name="Luo Z.H."/>
            <person name="Li M."/>
        </authorList>
    </citation>
    <scope>NUCLEOTIDE SEQUENCE [LARGE SCALE GENOMIC DNA]</scope>
    <source>
        <strain evidence="9">SpSt-374</strain>
    </source>
</reference>
<dbReference type="PANTHER" id="PTHR43642">
    <property type="entry name" value="HYBRID SIGNAL TRANSDUCTION HISTIDINE KINASE G"/>
    <property type="match status" value="1"/>
</dbReference>
<dbReference type="InterPro" id="IPR003594">
    <property type="entry name" value="HATPase_dom"/>
</dbReference>
<dbReference type="InterPro" id="IPR041664">
    <property type="entry name" value="AAA_16"/>
</dbReference>
<evidence type="ECO:0000256" key="4">
    <source>
        <dbReference type="ARBA" id="ARBA00022777"/>
    </source>
</evidence>
<dbReference type="GO" id="GO:0005524">
    <property type="term" value="F:ATP binding"/>
    <property type="evidence" value="ECO:0007669"/>
    <property type="project" value="InterPro"/>
</dbReference>
<dbReference type="InterPro" id="IPR011009">
    <property type="entry name" value="Kinase-like_dom_sf"/>
</dbReference>
<dbReference type="SUPFAM" id="SSF55781">
    <property type="entry name" value="GAF domain-like"/>
    <property type="match status" value="1"/>
</dbReference>
<keyword evidence="4" id="KW-0418">Kinase</keyword>
<sequence>MIAIPGYQILSLIYESSNSAVYRGRRNQDNLPVIIKILKQEYPTEADIARYQQEYEIASSLDSECSVKAYEILPLKNTLVMVLEDFGGESLRILMDSQKFTLLGFLGLAIKIAESLGELHARNIIHKDINPSNIVYNPVTGELKIIDFSIAMVLGRTHASESGAAKLSAHLEGTFAYMSPEQTGRMNRQLDYRTDFYSLGATFYELLLGELPFTSGDAMELVHAHIAKQPVPPHERLAEIPKAMSDIVMKLMAKNPEERYQSAWGLKADLATCLEQLQGGGIISEFSLGRQDISEKFQIPQKLYGRQAEIDNLLAAFDRVKQGATEMILVAGYSGIGKSALVAAITSPIVREGGYFITGKFDQFQRSIPYSAVVSAFSELVRLLLSQSEAQLKQWREKILAALGPNGQIIIDVIPEVELIIGPQPPVPELKPAEAQNRFNFVFQNFIEVFCTPEHPLVIFLDDLQWADSGSLKLLKLMMADEQMQYLFLIGAYRDNEVSPTHPLMMTVEALRQQNAVVSQETLTPLNVAQVAELIADTLHREAESVTPLADLVVRKTEGNPFFVNQFLKTLYQENLITFAPPQTNKIGGWQWDIAQIEAVGITENVVELMIGKLKKLPEATQEVLRLGACLGSQFDLNTLCLIYEMEATTTFQGLLPAIKEGLLLPISDMSMPEEELINFPLLILSYKFLHDRVQQAAYSLIDDDHKQAVHLRIGRMLLASTPEEYRSDRVFELVDHMNVGRYLITEEAEKLELAALNLEAGKKAQDATAYVAAKTYLTAGIEGLPKNSWEHYYNLAFNLHKERAVVEYLNGNFEASLEFIHLTLERAKTIDESAEIYNLLIVQYGLRAKYDEAIRVGRTALALLGVDLPEENLQEAIGAEFAAAKEKWQDQDIAALVDAPPMTNSEKKLALKLLTNLGLSAYLTSPQLWMVIFLKGVNISLEYGSTADSCICYTNYGILLTSVLGDYQSAYQFGQLAIKLIDKWNAKDLKCRAYIGLANGVNYWFQHIKDSNTLNHDGYQAALECGDLEYAGYALHNTALNGFFEGKNLGKLIEEVPRYLQFCQKTKNQFSSEMLLGLELGISELTRVGTESATDGEPIPDKDADYQANCQANQNFYGLCVYLIRSLQIRYLCGDFAGALQRAQAAEKLLVFITGTLPVADYTFYHALTLAALYESAPPETSEEYSGLASRSDYWEQLTAYRGQLQIWANNSPANFGHKLFLVEAEMARLQGQDLQAIDLYDRAIESAVEYEFVHQEALGNELAAKFWINKGKSKIAKTYLSEAMWCYQRWGALHKVEQLQIRYPQLLAKTSSRSLAGATLNATYTSTGSASAELDLVSVMKATRVISGEIVLEKLLSKLMKILIENAGAQKGCLILSEQGQLKIAVAASADSKDGVVQPGTLVEAVADLPQTVINYVERSGKDLVLGNAAGEGRFTADPYIAARNLKSLLCTPIVNGGKLIGILYLENNLTTRTFTSDRLEVLRILSSQAAISLENAILYASLEQKVTERTRELNEKNTRLEQTLQELQRTQAQLIQTEKMSGLGQMVAGVAHEINNPVSFIYGNIAPATQYVRELLNLIDLYQEHYPKPVEEIQEMLEDMELEFMVEDLQKLLHSMHSGAERIRNIVLSLRNFSRLDEAEMKPVDLHEGIESTLMLLQPRLRAESDRAEIEVVKDYAKLPKVTCYASQINQVLMNILGNACDALETMRTGKSTSENQPAITIRTAVENKSVKIIITDNGPGMPESVCNKIFDPFFTTKPVGSGTGLGLSVAYQIVVDKHGGHLSCSSTPGSGAQFTIEIPV</sequence>
<dbReference type="CDD" id="cd00082">
    <property type="entry name" value="HisKA"/>
    <property type="match status" value="1"/>
</dbReference>
<dbReference type="Gene3D" id="3.30.450.40">
    <property type="match status" value="1"/>
</dbReference>
<dbReference type="SMART" id="SM00065">
    <property type="entry name" value="GAF"/>
    <property type="match status" value="1"/>
</dbReference>
<dbReference type="InterPro" id="IPR004358">
    <property type="entry name" value="Sig_transdc_His_kin-like_C"/>
</dbReference>
<dbReference type="Pfam" id="PF02518">
    <property type="entry name" value="HATPase_c"/>
    <property type="match status" value="1"/>
</dbReference>
<evidence type="ECO:0000256" key="1">
    <source>
        <dbReference type="ARBA" id="ARBA00000085"/>
    </source>
</evidence>
<name>A0A7C3ZUV9_9CYAN</name>
<keyword evidence="5" id="KW-0902">Two-component regulatory system</keyword>
<organism evidence="9">
    <name type="scientific">Planktothricoides sp. SpSt-374</name>
    <dbReference type="NCBI Taxonomy" id="2282167"/>
    <lineage>
        <taxon>Bacteria</taxon>
        <taxon>Bacillati</taxon>
        <taxon>Cyanobacteriota</taxon>
        <taxon>Cyanophyceae</taxon>
        <taxon>Oscillatoriophycideae</taxon>
        <taxon>Oscillatoriales</taxon>
        <taxon>Oscillatoriaceae</taxon>
        <taxon>Planktothricoides</taxon>
    </lineage>
</organism>
<dbReference type="PROSITE" id="PS50109">
    <property type="entry name" value="HIS_KIN"/>
    <property type="match status" value="1"/>
</dbReference>
<dbReference type="GO" id="GO:0000155">
    <property type="term" value="F:phosphorelay sensor kinase activity"/>
    <property type="evidence" value="ECO:0007669"/>
    <property type="project" value="InterPro"/>
</dbReference>
<dbReference type="SMART" id="SM00388">
    <property type="entry name" value="HisKA"/>
    <property type="match status" value="1"/>
</dbReference>
<dbReference type="InterPro" id="IPR000719">
    <property type="entry name" value="Prot_kinase_dom"/>
</dbReference>
<evidence type="ECO:0000256" key="6">
    <source>
        <dbReference type="SAM" id="Coils"/>
    </source>
</evidence>
<evidence type="ECO:0000256" key="5">
    <source>
        <dbReference type="ARBA" id="ARBA00023012"/>
    </source>
</evidence>
<comment type="catalytic activity">
    <reaction evidence="1">
        <text>ATP + protein L-histidine = ADP + protein N-phospho-L-histidine.</text>
        <dbReference type="EC" id="2.7.13.3"/>
    </reaction>
</comment>
<dbReference type="PANTHER" id="PTHR43642:SF1">
    <property type="entry name" value="HYBRID SIGNAL TRANSDUCTION HISTIDINE KINASE G"/>
    <property type="match status" value="1"/>
</dbReference>
<dbReference type="InterPro" id="IPR036890">
    <property type="entry name" value="HATPase_C_sf"/>
</dbReference>
<keyword evidence="6" id="KW-0175">Coiled coil</keyword>
<dbReference type="InterPro" id="IPR027417">
    <property type="entry name" value="P-loop_NTPase"/>
</dbReference>
<evidence type="ECO:0000256" key="2">
    <source>
        <dbReference type="ARBA" id="ARBA00012438"/>
    </source>
</evidence>
<dbReference type="PROSITE" id="PS50011">
    <property type="entry name" value="PROTEIN_KINASE_DOM"/>
    <property type="match status" value="1"/>
</dbReference>
<gene>
    <name evidence="9" type="ORF">ENR15_07520</name>
</gene>
<dbReference type="EMBL" id="DSPX01000073">
    <property type="protein sequence ID" value="HGG00489.1"/>
    <property type="molecule type" value="Genomic_DNA"/>
</dbReference>
<dbReference type="Gene3D" id="1.10.287.130">
    <property type="match status" value="1"/>
</dbReference>
<feature type="domain" description="Protein kinase" evidence="7">
    <location>
        <begin position="7"/>
        <end position="274"/>
    </location>
</feature>
<dbReference type="CDD" id="cd14014">
    <property type="entry name" value="STKc_PknB_like"/>
    <property type="match status" value="1"/>
</dbReference>
<dbReference type="Gene3D" id="3.40.50.300">
    <property type="entry name" value="P-loop containing nucleotide triphosphate hydrolases"/>
    <property type="match status" value="1"/>
</dbReference>
<protein>
    <recommendedName>
        <fullName evidence="2">histidine kinase</fullName>
        <ecNumber evidence="2">2.7.13.3</ecNumber>
    </recommendedName>
</protein>
<feature type="domain" description="Histidine kinase" evidence="8">
    <location>
        <begin position="1552"/>
        <end position="1804"/>
    </location>
</feature>
<comment type="caution">
    <text evidence="9">The sequence shown here is derived from an EMBL/GenBank/DDBJ whole genome shotgun (WGS) entry which is preliminary data.</text>
</comment>